<evidence type="ECO:0000259" key="1">
    <source>
        <dbReference type="PROSITE" id="PS50943"/>
    </source>
</evidence>
<dbReference type="CDD" id="cd00093">
    <property type="entry name" value="HTH_XRE"/>
    <property type="match status" value="1"/>
</dbReference>
<dbReference type="AlphaFoldDB" id="A0A641ALZ8"/>
<keyword evidence="3" id="KW-1185">Reference proteome</keyword>
<dbReference type="GO" id="GO:0003677">
    <property type="term" value="F:DNA binding"/>
    <property type="evidence" value="ECO:0007669"/>
    <property type="project" value="InterPro"/>
</dbReference>
<organism evidence="2 3">
    <name type="scientific">Aeromicrobium fastidiosum</name>
    <dbReference type="NCBI Taxonomy" id="52699"/>
    <lineage>
        <taxon>Bacteria</taxon>
        <taxon>Bacillati</taxon>
        <taxon>Actinomycetota</taxon>
        <taxon>Actinomycetes</taxon>
        <taxon>Propionibacteriales</taxon>
        <taxon>Nocardioidaceae</taxon>
        <taxon>Aeromicrobium</taxon>
    </lineage>
</organism>
<comment type="caution">
    <text evidence="2">The sequence shown here is derived from an EMBL/GenBank/DDBJ whole genome shotgun (WGS) entry which is preliminary data.</text>
</comment>
<evidence type="ECO:0000313" key="3">
    <source>
        <dbReference type="Proteomes" id="UP001515100"/>
    </source>
</evidence>
<dbReference type="InterPro" id="IPR001387">
    <property type="entry name" value="Cro/C1-type_HTH"/>
</dbReference>
<dbReference type="PROSITE" id="PS50943">
    <property type="entry name" value="HTH_CROC1"/>
    <property type="match status" value="1"/>
</dbReference>
<accession>A0A641ALZ8</accession>
<dbReference type="RefSeq" id="WP_129183196.1">
    <property type="nucleotide sequence ID" value="NZ_JAGIOG010000001.1"/>
</dbReference>
<feature type="domain" description="HTH cro/C1-type" evidence="1">
    <location>
        <begin position="16"/>
        <end position="70"/>
    </location>
</feature>
<dbReference type="InterPro" id="IPR010982">
    <property type="entry name" value="Lambda_DNA-bd_dom_sf"/>
</dbReference>
<sequence>MSEDPSAEWRQLGVRLRDAREYLSLSQQDVAASTGIPRSAISDIERGQRKVDSLELRKLAKIYKRPVASLLGTDDSDTGSETSRDVSMLARAVEGLTVDDRAEVVRFAEFLRFQSRGSGGTA</sequence>
<reference evidence="2" key="1">
    <citation type="submission" date="2019-09" db="EMBL/GenBank/DDBJ databases">
        <authorList>
            <person name="Li J."/>
        </authorList>
    </citation>
    <scope>NUCLEOTIDE SEQUENCE [LARGE SCALE GENOMIC DNA]</scope>
    <source>
        <strain evidence="2">NRBC 14897</strain>
    </source>
</reference>
<dbReference type="PANTHER" id="PTHR43236">
    <property type="entry name" value="ANTITOXIN HIGA1"/>
    <property type="match status" value="1"/>
</dbReference>
<name>A0A641ALZ8_9ACTN</name>
<dbReference type="Gene3D" id="1.10.260.40">
    <property type="entry name" value="lambda repressor-like DNA-binding domains"/>
    <property type="match status" value="1"/>
</dbReference>
<dbReference type="OrthoDB" id="9794834at2"/>
<protein>
    <submittedName>
        <fullName evidence="2">Helix-turn-helix transcriptional regulator</fullName>
    </submittedName>
</protein>
<dbReference type="Pfam" id="PF01381">
    <property type="entry name" value="HTH_3"/>
    <property type="match status" value="1"/>
</dbReference>
<dbReference type="EMBL" id="SDPP02000002">
    <property type="protein sequence ID" value="KAA1378159.1"/>
    <property type="molecule type" value="Genomic_DNA"/>
</dbReference>
<dbReference type="InterPro" id="IPR052345">
    <property type="entry name" value="Rad_response_metalloprotease"/>
</dbReference>
<dbReference type="SUPFAM" id="SSF47413">
    <property type="entry name" value="lambda repressor-like DNA-binding domains"/>
    <property type="match status" value="1"/>
</dbReference>
<dbReference type="Proteomes" id="UP001515100">
    <property type="component" value="Unassembled WGS sequence"/>
</dbReference>
<dbReference type="SMART" id="SM00530">
    <property type="entry name" value="HTH_XRE"/>
    <property type="match status" value="1"/>
</dbReference>
<dbReference type="PANTHER" id="PTHR43236:SF1">
    <property type="entry name" value="BLL7220 PROTEIN"/>
    <property type="match status" value="1"/>
</dbReference>
<gene>
    <name evidence="2" type="ORF">ESP62_007200</name>
</gene>
<evidence type="ECO:0000313" key="2">
    <source>
        <dbReference type="EMBL" id="KAA1378159.1"/>
    </source>
</evidence>
<proteinExistence type="predicted"/>